<feature type="DNA-binding region" description="H-T-H motif" evidence="4">
    <location>
        <begin position="33"/>
        <end position="52"/>
    </location>
</feature>
<dbReference type="Pfam" id="PF00440">
    <property type="entry name" value="TetR_N"/>
    <property type="match status" value="1"/>
</dbReference>
<keyword evidence="3" id="KW-0804">Transcription</keyword>
<accession>K6ZE53</accession>
<dbReference type="SUPFAM" id="SSF46689">
    <property type="entry name" value="Homeodomain-like"/>
    <property type="match status" value="1"/>
</dbReference>
<dbReference type="InterPro" id="IPR001647">
    <property type="entry name" value="HTH_TetR"/>
</dbReference>
<dbReference type="InterPro" id="IPR036271">
    <property type="entry name" value="Tet_transcr_reg_TetR-rel_C_sf"/>
</dbReference>
<dbReference type="InterPro" id="IPR009057">
    <property type="entry name" value="Homeodomain-like_sf"/>
</dbReference>
<dbReference type="Gene3D" id="1.10.357.10">
    <property type="entry name" value="Tetracycline Repressor, domain 2"/>
    <property type="match status" value="1"/>
</dbReference>
<keyword evidence="1" id="KW-0805">Transcription regulation</keyword>
<dbReference type="GO" id="GO:0003677">
    <property type="term" value="F:DNA binding"/>
    <property type="evidence" value="ECO:0007669"/>
    <property type="project" value="UniProtKB-UniRule"/>
</dbReference>
<comment type="caution">
    <text evidence="6">The sequence shown here is derived from an EMBL/GenBank/DDBJ whole genome shotgun (WGS) entry which is preliminary data.</text>
</comment>
<feature type="domain" description="HTH tetR-type" evidence="5">
    <location>
        <begin position="10"/>
        <end position="70"/>
    </location>
</feature>
<evidence type="ECO:0000259" key="5">
    <source>
        <dbReference type="PROSITE" id="PS50977"/>
    </source>
</evidence>
<keyword evidence="2 4" id="KW-0238">DNA-binding</keyword>
<dbReference type="AlphaFoldDB" id="K6ZE53"/>
<dbReference type="EMBL" id="BAEQ01000007">
    <property type="protein sequence ID" value="GAC27223.1"/>
    <property type="molecule type" value="Genomic_DNA"/>
</dbReference>
<evidence type="ECO:0000313" key="7">
    <source>
        <dbReference type="Proteomes" id="UP000006251"/>
    </source>
</evidence>
<evidence type="ECO:0000256" key="2">
    <source>
        <dbReference type="ARBA" id="ARBA00023125"/>
    </source>
</evidence>
<dbReference type="STRING" id="1121922.GCA_000428905_03483"/>
<dbReference type="PANTHER" id="PTHR47506">
    <property type="entry name" value="TRANSCRIPTIONAL REGULATORY PROTEIN"/>
    <property type="match status" value="1"/>
</dbReference>
<dbReference type="OrthoDB" id="270177at2"/>
<dbReference type="InterPro" id="IPR011075">
    <property type="entry name" value="TetR_C"/>
</dbReference>
<protein>
    <recommendedName>
        <fullName evidence="5">HTH tetR-type domain-containing protein</fullName>
    </recommendedName>
</protein>
<gene>
    <name evidence="6" type="ORF">GPAL_0343</name>
</gene>
<dbReference type="Gene3D" id="1.10.10.60">
    <property type="entry name" value="Homeodomain-like"/>
    <property type="match status" value="1"/>
</dbReference>
<dbReference type="PROSITE" id="PS50977">
    <property type="entry name" value="HTH_TETR_2"/>
    <property type="match status" value="1"/>
</dbReference>
<evidence type="ECO:0000256" key="3">
    <source>
        <dbReference type="ARBA" id="ARBA00023163"/>
    </source>
</evidence>
<dbReference type="RefSeq" id="WP_006008558.1">
    <property type="nucleotide sequence ID" value="NZ_AUAV01000022.1"/>
</dbReference>
<dbReference type="Proteomes" id="UP000006251">
    <property type="component" value="Unassembled WGS sequence"/>
</dbReference>
<evidence type="ECO:0000256" key="1">
    <source>
        <dbReference type="ARBA" id="ARBA00023015"/>
    </source>
</evidence>
<dbReference type="Pfam" id="PF16925">
    <property type="entry name" value="TetR_C_13"/>
    <property type="match status" value="1"/>
</dbReference>
<organism evidence="6 7">
    <name type="scientific">Brumicola pallidula DSM 14239 = ACAM 615</name>
    <dbReference type="NCBI Taxonomy" id="1121922"/>
    <lineage>
        <taxon>Bacteria</taxon>
        <taxon>Pseudomonadati</taxon>
        <taxon>Pseudomonadota</taxon>
        <taxon>Gammaproteobacteria</taxon>
        <taxon>Alteromonadales</taxon>
        <taxon>Alteromonadaceae</taxon>
        <taxon>Brumicola</taxon>
    </lineage>
</organism>
<name>K6ZE53_9ALTE</name>
<dbReference type="PANTHER" id="PTHR47506:SF1">
    <property type="entry name" value="HTH-TYPE TRANSCRIPTIONAL REGULATOR YJDC"/>
    <property type="match status" value="1"/>
</dbReference>
<sequence>MIKKRGRPQKYNSDEALDKAILVFWSKGFTATSLDDLANAMNMNRPSIYNAFGDKESVYRQAFSRFFTQLGSQSTLILFDEPDIKRAMKLFYNTALDTYFSGDQALGCFVTCTATVEAATHSEIRKDLNVAINSIDVVIEKRLLRAQQEGNWPRDRDLKTVAKLLHATLQSLAVRARSGEARGSLDAMYTGVVDMLC</sequence>
<dbReference type="SUPFAM" id="SSF48498">
    <property type="entry name" value="Tetracyclin repressor-like, C-terminal domain"/>
    <property type="match status" value="1"/>
</dbReference>
<evidence type="ECO:0000256" key="4">
    <source>
        <dbReference type="PROSITE-ProRule" id="PRU00335"/>
    </source>
</evidence>
<proteinExistence type="predicted"/>
<keyword evidence="7" id="KW-1185">Reference proteome</keyword>
<reference evidence="7" key="1">
    <citation type="journal article" date="2014" name="Environ. Microbiol.">
        <title>Comparative genomics of the marine bacterial genus Glaciecola reveals the high degree of genomic diversity and genomic characteristic for cold adaptation.</title>
        <authorList>
            <person name="Qin Q.L."/>
            <person name="Xie B.B."/>
            <person name="Yu Y."/>
            <person name="Shu Y.L."/>
            <person name="Rong J.C."/>
            <person name="Zhang Y.J."/>
            <person name="Zhao D.L."/>
            <person name="Chen X.L."/>
            <person name="Zhang X.Y."/>
            <person name="Chen B."/>
            <person name="Zhou B.C."/>
            <person name="Zhang Y.Z."/>
        </authorList>
    </citation>
    <scope>NUCLEOTIDE SEQUENCE [LARGE SCALE GENOMIC DNA]</scope>
    <source>
        <strain evidence="7">ACAM 615</strain>
    </source>
</reference>
<evidence type="ECO:0000313" key="6">
    <source>
        <dbReference type="EMBL" id="GAC27223.1"/>
    </source>
</evidence>